<feature type="transmembrane region" description="Helical" evidence="1">
    <location>
        <begin position="446"/>
        <end position="467"/>
    </location>
</feature>
<dbReference type="PANTHER" id="PTHR11360:SF260">
    <property type="entry name" value="MFS DOMAIN-CONTAINING PROTEIN"/>
    <property type="match status" value="1"/>
</dbReference>
<protein>
    <submittedName>
        <fullName evidence="4">Monocarboxylate transporter 14</fullName>
    </submittedName>
</protein>
<accession>A0A0R3TJU2</accession>
<feature type="transmembrane region" description="Helical" evidence="1">
    <location>
        <begin position="77"/>
        <end position="96"/>
    </location>
</feature>
<evidence type="ECO:0000313" key="4">
    <source>
        <dbReference type="WBParaSite" id="HNAJ_0000738001-mRNA-1"/>
    </source>
</evidence>
<evidence type="ECO:0000313" key="3">
    <source>
        <dbReference type="Proteomes" id="UP000278807"/>
    </source>
</evidence>
<gene>
    <name evidence="2" type="ORF">HNAJ_LOCUS7376</name>
</gene>
<dbReference type="Pfam" id="PF07690">
    <property type="entry name" value="MFS_1"/>
    <property type="match status" value="1"/>
</dbReference>
<feature type="transmembrane region" description="Helical" evidence="1">
    <location>
        <begin position="512"/>
        <end position="537"/>
    </location>
</feature>
<reference evidence="2 3" key="2">
    <citation type="submission" date="2018-11" db="EMBL/GenBank/DDBJ databases">
        <authorList>
            <consortium name="Pathogen Informatics"/>
        </authorList>
    </citation>
    <scope>NUCLEOTIDE SEQUENCE [LARGE SCALE GENOMIC DNA]</scope>
</reference>
<feature type="transmembrane region" description="Helical" evidence="1">
    <location>
        <begin position="12"/>
        <end position="33"/>
    </location>
</feature>
<dbReference type="InterPro" id="IPR050327">
    <property type="entry name" value="Proton-linked_MCT"/>
</dbReference>
<keyword evidence="3" id="KW-1185">Reference proteome</keyword>
<dbReference type="SUPFAM" id="SSF103473">
    <property type="entry name" value="MFS general substrate transporter"/>
    <property type="match status" value="1"/>
</dbReference>
<feature type="transmembrane region" description="Helical" evidence="1">
    <location>
        <begin position="169"/>
        <end position="188"/>
    </location>
</feature>
<dbReference type="InterPro" id="IPR011701">
    <property type="entry name" value="MFS"/>
</dbReference>
<proteinExistence type="predicted"/>
<dbReference type="Gene3D" id="1.20.1250.20">
    <property type="entry name" value="MFS general substrate transporter like domains"/>
    <property type="match status" value="2"/>
</dbReference>
<reference evidence="4" key="1">
    <citation type="submission" date="2017-02" db="UniProtKB">
        <authorList>
            <consortium name="WormBaseParasite"/>
        </authorList>
    </citation>
    <scope>IDENTIFICATION</scope>
</reference>
<dbReference type="WBParaSite" id="HNAJ_0000738001-mRNA-1">
    <property type="protein sequence ID" value="HNAJ_0000738001-mRNA-1"/>
    <property type="gene ID" value="HNAJ_0000738001"/>
</dbReference>
<sequence length="558" mass="61303">MDTSKILKWAVVLGGFLCYFLADGCTYSAGILFTEFKDIFNASATATSLLPALIYAIPQFMSPLICPVTNSVGYSTAAAWGSVFLCLSFIVTSFAQEIGITYFAYGVLMSLGLQLTYTSAFMAVCATFKDSKWFGLACGIMTCGGGIGAFVTNHMLIWVLSLWTWRETLVIQGGFFLHAWISAAIFYWSDERGAIEKETARYEAYYEEGEQFDDVKVSVEPSIDCSEPTVEVDQPKRSCCSRLVDQLKNLWCLCPLIMIFTPVQQRPRARPSEYSMLGSEKDSRSQWKEFRQQLKESFSCLFTKSVWTNAPFLIYVLTNGMAAASVVIPWTFVYDYVRSGWLLGLDLNTELNSVAETQLAWYPSLIGLGSCAGQILFGLLISKVHNPTEVTNKRKVNSLMCVFAMVLFMNGAMTLVFTFAPLPTYLGSLGVSGAETVGLFSTTVGSVFAAICFFLGMTDGAFMTILGPMLELFLNETNFPAGLGISLFCTGAFNLAGTLLGGHMLDAFGSYYSANLFAAALSLNGFVVFVIFCLVYYRGGKESDQTSIDTTEAQTHRS</sequence>
<dbReference type="GO" id="GO:0008028">
    <property type="term" value="F:monocarboxylic acid transmembrane transporter activity"/>
    <property type="evidence" value="ECO:0007669"/>
    <property type="project" value="TreeGrafter"/>
</dbReference>
<dbReference type="EMBL" id="UZAE01012042">
    <property type="protein sequence ID" value="VDO03236.1"/>
    <property type="molecule type" value="Genomic_DNA"/>
</dbReference>
<feature type="transmembrane region" description="Helical" evidence="1">
    <location>
        <begin position="402"/>
        <end position="426"/>
    </location>
</feature>
<name>A0A0R3TJU2_RODNA</name>
<organism evidence="4">
    <name type="scientific">Rodentolepis nana</name>
    <name type="common">Dwarf tapeworm</name>
    <name type="synonym">Hymenolepis nana</name>
    <dbReference type="NCBI Taxonomy" id="102285"/>
    <lineage>
        <taxon>Eukaryota</taxon>
        <taxon>Metazoa</taxon>
        <taxon>Spiralia</taxon>
        <taxon>Lophotrochozoa</taxon>
        <taxon>Platyhelminthes</taxon>
        <taxon>Cestoda</taxon>
        <taxon>Eucestoda</taxon>
        <taxon>Cyclophyllidea</taxon>
        <taxon>Hymenolepididae</taxon>
        <taxon>Rodentolepis</taxon>
    </lineage>
</organism>
<dbReference type="AlphaFoldDB" id="A0A0R3TJU2"/>
<feature type="transmembrane region" description="Helical" evidence="1">
    <location>
        <begin position="133"/>
        <end position="157"/>
    </location>
</feature>
<feature type="transmembrane region" description="Helical" evidence="1">
    <location>
        <begin position="479"/>
        <end position="500"/>
    </location>
</feature>
<dbReference type="PANTHER" id="PTHR11360">
    <property type="entry name" value="MONOCARBOXYLATE TRANSPORTER"/>
    <property type="match status" value="1"/>
</dbReference>
<dbReference type="OrthoDB" id="6499973at2759"/>
<feature type="transmembrane region" description="Helical" evidence="1">
    <location>
        <begin position="360"/>
        <end position="381"/>
    </location>
</feature>
<feature type="transmembrane region" description="Helical" evidence="1">
    <location>
        <begin position="102"/>
        <end position="126"/>
    </location>
</feature>
<dbReference type="InterPro" id="IPR036259">
    <property type="entry name" value="MFS_trans_sf"/>
</dbReference>
<keyword evidence="1" id="KW-1133">Transmembrane helix</keyword>
<evidence type="ECO:0000256" key="1">
    <source>
        <dbReference type="SAM" id="Phobius"/>
    </source>
</evidence>
<keyword evidence="1" id="KW-0472">Membrane</keyword>
<evidence type="ECO:0000313" key="2">
    <source>
        <dbReference type="EMBL" id="VDO03236.1"/>
    </source>
</evidence>
<feature type="transmembrane region" description="Helical" evidence="1">
    <location>
        <begin position="312"/>
        <end position="333"/>
    </location>
</feature>
<feature type="transmembrane region" description="Helical" evidence="1">
    <location>
        <begin position="39"/>
        <end position="57"/>
    </location>
</feature>
<keyword evidence="1" id="KW-0812">Transmembrane</keyword>
<dbReference type="Proteomes" id="UP000278807">
    <property type="component" value="Unassembled WGS sequence"/>
</dbReference>